<gene>
    <name evidence="1" type="ORF">METZ01_LOCUS296056</name>
</gene>
<dbReference type="EMBL" id="UINC01090880">
    <property type="protein sequence ID" value="SVC43202.1"/>
    <property type="molecule type" value="Genomic_DNA"/>
</dbReference>
<proteinExistence type="predicted"/>
<evidence type="ECO:0000313" key="1">
    <source>
        <dbReference type="EMBL" id="SVC43202.1"/>
    </source>
</evidence>
<name>A0A382M764_9ZZZZ</name>
<organism evidence="1">
    <name type="scientific">marine metagenome</name>
    <dbReference type="NCBI Taxonomy" id="408172"/>
    <lineage>
        <taxon>unclassified sequences</taxon>
        <taxon>metagenomes</taxon>
        <taxon>ecological metagenomes</taxon>
    </lineage>
</organism>
<feature type="non-terminal residue" evidence="1">
    <location>
        <position position="111"/>
    </location>
</feature>
<protein>
    <submittedName>
        <fullName evidence="1">Uncharacterized protein</fullName>
    </submittedName>
</protein>
<dbReference type="AlphaFoldDB" id="A0A382M764"/>
<reference evidence="1" key="1">
    <citation type="submission" date="2018-05" db="EMBL/GenBank/DDBJ databases">
        <authorList>
            <person name="Lanie J.A."/>
            <person name="Ng W.-L."/>
            <person name="Kazmierczak K.M."/>
            <person name="Andrzejewski T.M."/>
            <person name="Davidsen T.M."/>
            <person name="Wayne K.J."/>
            <person name="Tettelin H."/>
            <person name="Glass J.I."/>
            <person name="Rusch D."/>
            <person name="Podicherti R."/>
            <person name="Tsui H.-C.T."/>
            <person name="Winkler M.E."/>
        </authorList>
    </citation>
    <scope>NUCLEOTIDE SEQUENCE</scope>
</reference>
<sequence length="111" mass="12913">MILGFCLTSLFGETSPLDSVIHKFYARPGIYDLEIVQHQMSTQSRSNGDLFIKDNHHLMIRLPNLSLLLDNNLFYTFYPHQNKVVIDHYVNSEFNLISILNGDWKNISVDR</sequence>
<accession>A0A382M764</accession>